<dbReference type="EMBL" id="JAVKGR010000002">
    <property type="protein sequence ID" value="MDR8018714.1"/>
    <property type="molecule type" value="Genomic_DNA"/>
</dbReference>
<keyword evidence="3" id="KW-1185">Reference proteome</keyword>
<accession>A0ABU2DQD0</accession>
<dbReference type="Pfam" id="PF01527">
    <property type="entry name" value="HTH_Tnp_1"/>
    <property type="match status" value="1"/>
</dbReference>
<dbReference type="InterPro" id="IPR002514">
    <property type="entry name" value="Transposase_8"/>
</dbReference>
<dbReference type="SUPFAM" id="SSF46689">
    <property type="entry name" value="Homeodomain-like"/>
    <property type="match status" value="1"/>
</dbReference>
<dbReference type="InterPro" id="IPR009057">
    <property type="entry name" value="Homeodomain-like_sf"/>
</dbReference>
<dbReference type="Proteomes" id="UP001251870">
    <property type="component" value="Unassembled WGS sequence"/>
</dbReference>
<evidence type="ECO:0000313" key="3">
    <source>
        <dbReference type="Proteomes" id="UP001251870"/>
    </source>
</evidence>
<reference evidence="2 3" key="1">
    <citation type="submission" date="2023-09" db="EMBL/GenBank/DDBJ databases">
        <title>Description of three actinobacteria isolated from air of manufacturing shop in a pharmaceutical factory.</title>
        <authorList>
            <person name="Zhang D.-F."/>
        </authorList>
    </citation>
    <scope>NUCLEOTIDE SEQUENCE [LARGE SCALE GENOMIC DNA]</scope>
    <source>
        <strain evidence="2 3">LY-0111</strain>
    </source>
</reference>
<organism evidence="2 3">
    <name type="scientific">Nesterenkonia aerolata</name>
    <dbReference type="NCBI Taxonomy" id="3074079"/>
    <lineage>
        <taxon>Bacteria</taxon>
        <taxon>Bacillati</taxon>
        <taxon>Actinomycetota</taxon>
        <taxon>Actinomycetes</taxon>
        <taxon>Micrococcales</taxon>
        <taxon>Micrococcaceae</taxon>
        <taxon>Nesterenkonia</taxon>
    </lineage>
</organism>
<protein>
    <submittedName>
        <fullName evidence="2">Transposase</fullName>
    </submittedName>
</protein>
<proteinExistence type="predicted"/>
<evidence type="ECO:0000313" key="2">
    <source>
        <dbReference type="EMBL" id="MDR8018714.1"/>
    </source>
</evidence>
<evidence type="ECO:0000256" key="1">
    <source>
        <dbReference type="SAM" id="Coils"/>
    </source>
</evidence>
<dbReference type="RefSeq" id="WP_310547690.1">
    <property type="nucleotide sequence ID" value="NZ_JAVKGR010000002.1"/>
</dbReference>
<sequence length="100" mass="11259">MPKFYTEEFKQTALDLIAGGMTQKQVCADLGVSKSALQAWVKGSRLRERGIEPSNDPEESREQAKMLRRIHELEQENKVLREAAAYLSQANLKLGGSRPK</sequence>
<feature type="coiled-coil region" evidence="1">
    <location>
        <begin position="63"/>
        <end position="90"/>
    </location>
</feature>
<name>A0ABU2DQD0_9MICC</name>
<dbReference type="Gene3D" id="1.10.10.60">
    <property type="entry name" value="Homeodomain-like"/>
    <property type="match status" value="1"/>
</dbReference>
<dbReference type="InterPro" id="IPR001387">
    <property type="entry name" value="Cro/C1-type_HTH"/>
</dbReference>
<dbReference type="CDD" id="cd00093">
    <property type="entry name" value="HTH_XRE"/>
    <property type="match status" value="1"/>
</dbReference>
<comment type="caution">
    <text evidence="2">The sequence shown here is derived from an EMBL/GenBank/DDBJ whole genome shotgun (WGS) entry which is preliminary data.</text>
</comment>
<gene>
    <name evidence="2" type="ORF">RIL96_03935</name>
</gene>
<keyword evidence="1" id="KW-0175">Coiled coil</keyword>